<comment type="similarity">
    <text evidence="2">Belongs to the oxygen-dependent FAD-linked oxidoreductase family.</text>
</comment>
<dbReference type="PANTHER" id="PTHR42973:SF39">
    <property type="entry name" value="FAD-BINDING PCMH-TYPE DOMAIN-CONTAINING PROTEIN"/>
    <property type="match status" value="1"/>
</dbReference>
<keyword evidence="8" id="KW-1185">Reference proteome</keyword>
<dbReference type="SUPFAM" id="SSF56176">
    <property type="entry name" value="FAD-binding/transporter-associated domain-like"/>
    <property type="match status" value="1"/>
</dbReference>
<evidence type="ECO:0000256" key="1">
    <source>
        <dbReference type="ARBA" id="ARBA00001974"/>
    </source>
</evidence>
<name>A0A8H4VFP4_9HYPO</name>
<evidence type="ECO:0000313" key="8">
    <source>
        <dbReference type="Proteomes" id="UP000562929"/>
    </source>
</evidence>
<evidence type="ECO:0000256" key="5">
    <source>
        <dbReference type="ARBA" id="ARBA00023002"/>
    </source>
</evidence>
<dbReference type="InterPro" id="IPR050416">
    <property type="entry name" value="FAD-linked_Oxidoreductase"/>
</dbReference>
<dbReference type="InterPro" id="IPR016169">
    <property type="entry name" value="FAD-bd_PCMH_sub2"/>
</dbReference>
<dbReference type="GO" id="GO:0050660">
    <property type="term" value="F:flavin adenine dinucleotide binding"/>
    <property type="evidence" value="ECO:0007669"/>
    <property type="project" value="InterPro"/>
</dbReference>
<keyword evidence="3" id="KW-0285">Flavoprotein</keyword>
<gene>
    <name evidence="7" type="ORF">GQ602_002750</name>
</gene>
<comment type="cofactor">
    <cofactor evidence="1">
        <name>FAD</name>
        <dbReference type="ChEBI" id="CHEBI:57692"/>
    </cofactor>
</comment>
<dbReference type="Proteomes" id="UP000562929">
    <property type="component" value="Unassembled WGS sequence"/>
</dbReference>
<comment type="caution">
    <text evidence="7">The sequence shown here is derived from an EMBL/GenBank/DDBJ whole genome shotgun (WGS) entry which is preliminary data.</text>
</comment>
<dbReference type="PANTHER" id="PTHR42973">
    <property type="entry name" value="BINDING OXIDOREDUCTASE, PUTATIVE (AFU_ORTHOLOGUE AFUA_1G17690)-RELATED"/>
    <property type="match status" value="1"/>
</dbReference>
<dbReference type="Gene3D" id="3.30.465.10">
    <property type="match status" value="1"/>
</dbReference>
<evidence type="ECO:0000256" key="4">
    <source>
        <dbReference type="ARBA" id="ARBA00022827"/>
    </source>
</evidence>
<reference evidence="7 8" key="1">
    <citation type="journal article" date="2020" name="G3 (Bethesda)">
        <title>Genetic Underpinnings of Host Manipulation by Ophiocordyceps as Revealed by Comparative Transcriptomics.</title>
        <authorList>
            <person name="Will I."/>
            <person name="Das B."/>
            <person name="Trinh T."/>
            <person name="Brachmann A."/>
            <person name="Ohm R.A."/>
            <person name="de Bekker C."/>
        </authorList>
    </citation>
    <scope>NUCLEOTIDE SEQUENCE [LARGE SCALE GENOMIC DNA]</scope>
    <source>
        <strain evidence="7 8">EC05</strain>
    </source>
</reference>
<organism evidence="7 8">
    <name type="scientific">Ophiocordyceps camponoti-floridani</name>
    <dbReference type="NCBI Taxonomy" id="2030778"/>
    <lineage>
        <taxon>Eukaryota</taxon>
        <taxon>Fungi</taxon>
        <taxon>Dikarya</taxon>
        <taxon>Ascomycota</taxon>
        <taxon>Pezizomycotina</taxon>
        <taxon>Sordariomycetes</taxon>
        <taxon>Hypocreomycetidae</taxon>
        <taxon>Hypocreales</taxon>
        <taxon>Ophiocordycipitaceae</taxon>
        <taxon>Ophiocordyceps</taxon>
    </lineage>
</organism>
<protein>
    <submittedName>
        <fullName evidence="7">FAD-binding domain-containing protein</fullName>
    </submittedName>
</protein>
<feature type="domain" description="FAD linked oxidase N-terminal" evidence="6">
    <location>
        <begin position="59"/>
        <end position="105"/>
    </location>
</feature>
<keyword evidence="4" id="KW-0274">FAD</keyword>
<accession>A0A8H4VFP4</accession>
<dbReference type="Pfam" id="PF01565">
    <property type="entry name" value="FAD_binding_4"/>
    <property type="match status" value="1"/>
</dbReference>
<dbReference type="InterPro" id="IPR006094">
    <property type="entry name" value="Oxid_FAD_bind_N"/>
</dbReference>
<evidence type="ECO:0000313" key="7">
    <source>
        <dbReference type="EMBL" id="KAF4592451.1"/>
    </source>
</evidence>
<dbReference type="AlphaFoldDB" id="A0A8H4VFP4"/>
<evidence type="ECO:0000256" key="3">
    <source>
        <dbReference type="ARBA" id="ARBA00022630"/>
    </source>
</evidence>
<sequence length="122" mass="12956">MPGSHKRPRLRKPGPAELDVQAVDAGEEIRWADELDLAFIVYAGGNHWANSSSSSLVLTATWDCVSFLGALLGGGVGYLTGQYGLLVDTVLSIDVVLADGSLRTVTEETEPDLWWAPSRGGG</sequence>
<evidence type="ECO:0000259" key="6">
    <source>
        <dbReference type="Pfam" id="PF01565"/>
    </source>
</evidence>
<evidence type="ECO:0000256" key="2">
    <source>
        <dbReference type="ARBA" id="ARBA00005466"/>
    </source>
</evidence>
<dbReference type="OrthoDB" id="415825at2759"/>
<dbReference type="InterPro" id="IPR036318">
    <property type="entry name" value="FAD-bd_PCMH-like_sf"/>
</dbReference>
<dbReference type="EMBL" id="JAACLJ010000002">
    <property type="protein sequence ID" value="KAF4592451.1"/>
    <property type="molecule type" value="Genomic_DNA"/>
</dbReference>
<keyword evidence="5" id="KW-0560">Oxidoreductase</keyword>
<dbReference type="GO" id="GO:0016491">
    <property type="term" value="F:oxidoreductase activity"/>
    <property type="evidence" value="ECO:0007669"/>
    <property type="project" value="UniProtKB-KW"/>
</dbReference>
<proteinExistence type="inferred from homology"/>